<dbReference type="STRING" id="400727.A0A2T7PSK5"/>
<gene>
    <name evidence="8" type="ORF">C0Q70_03376</name>
</gene>
<feature type="domain" description="Peptidase C1A papain C-terminal" evidence="7">
    <location>
        <begin position="39"/>
        <end position="220"/>
    </location>
</feature>
<evidence type="ECO:0000313" key="8">
    <source>
        <dbReference type="EMBL" id="PVD36394.1"/>
    </source>
</evidence>
<dbReference type="Pfam" id="PF00112">
    <property type="entry name" value="Peptidase_C1"/>
    <property type="match status" value="1"/>
</dbReference>
<accession>A0A2T7PSK5</accession>
<dbReference type="InterPro" id="IPR000668">
    <property type="entry name" value="Peptidase_C1A_C"/>
</dbReference>
<dbReference type="PROSITE" id="PS00139">
    <property type="entry name" value="THIOL_PROTEASE_CYS"/>
    <property type="match status" value="1"/>
</dbReference>
<evidence type="ECO:0000256" key="1">
    <source>
        <dbReference type="ARBA" id="ARBA00008455"/>
    </source>
</evidence>
<evidence type="ECO:0000313" key="9">
    <source>
        <dbReference type="Proteomes" id="UP000245119"/>
    </source>
</evidence>
<dbReference type="CDD" id="cd02248">
    <property type="entry name" value="Peptidase_C1A"/>
    <property type="match status" value="1"/>
</dbReference>
<evidence type="ECO:0000256" key="3">
    <source>
        <dbReference type="ARBA" id="ARBA00022801"/>
    </source>
</evidence>
<dbReference type="InterPro" id="IPR000169">
    <property type="entry name" value="Pept_cys_AS"/>
</dbReference>
<keyword evidence="4" id="KW-0788">Thiol protease</keyword>
<dbReference type="GO" id="GO:0008234">
    <property type="term" value="F:cysteine-type peptidase activity"/>
    <property type="evidence" value="ECO:0007669"/>
    <property type="project" value="UniProtKB-KW"/>
</dbReference>
<dbReference type="FunFam" id="3.90.70.10:FF:000332">
    <property type="entry name" value="Cathepsin L1"/>
    <property type="match status" value="1"/>
</dbReference>
<proteinExistence type="inferred from homology"/>
<keyword evidence="2" id="KW-0645">Protease</keyword>
<keyword evidence="5" id="KW-1015">Disulfide bond</keyword>
<sequence length="275" mass="29077">MLSFIASNAEFRKVLNGFKMSETLVAGGEIFVPKPGAKLPDSVDWRTKGYVTPIKNQGQCGSCWAFSATGSLEGQWFNKTGTLVSLSEQDLVDCSKKEGNQGCEGGLMDQAFTYVAKNKGIDTEASYPYKAKDEKCKFKPADVGANDTGFVDITSGNENDLQEAIATVGPSPWPSTPATTPSSCTSPACTTRRSAALSSWTTEFWLSAMALIAQMNTTSLKIAGALPGECKATSRCPEIARTTVASPPWPATPKCRKSSSAALQSPASGTPACIE</sequence>
<name>A0A2T7PSK5_POMCA</name>
<dbReference type="SMART" id="SM00645">
    <property type="entry name" value="Pept_C1"/>
    <property type="match status" value="1"/>
</dbReference>
<dbReference type="InterPro" id="IPR013128">
    <property type="entry name" value="Peptidase_C1A"/>
</dbReference>
<evidence type="ECO:0000256" key="4">
    <source>
        <dbReference type="ARBA" id="ARBA00022807"/>
    </source>
</evidence>
<dbReference type="PANTHER" id="PTHR12411">
    <property type="entry name" value="CYSTEINE PROTEASE FAMILY C1-RELATED"/>
    <property type="match status" value="1"/>
</dbReference>
<dbReference type="InterPro" id="IPR039417">
    <property type="entry name" value="Peptidase_C1A_papain-like"/>
</dbReference>
<dbReference type="OrthoDB" id="10253408at2759"/>
<dbReference type="SUPFAM" id="SSF54001">
    <property type="entry name" value="Cysteine proteinases"/>
    <property type="match status" value="1"/>
</dbReference>
<dbReference type="GO" id="GO:0006508">
    <property type="term" value="P:proteolysis"/>
    <property type="evidence" value="ECO:0007669"/>
    <property type="project" value="UniProtKB-KW"/>
</dbReference>
<feature type="region of interest" description="Disordered" evidence="6">
    <location>
        <begin position="247"/>
        <end position="275"/>
    </location>
</feature>
<comment type="similarity">
    <text evidence="1">Belongs to the peptidase C1 family.</text>
</comment>
<dbReference type="InterPro" id="IPR038765">
    <property type="entry name" value="Papain-like_cys_pep_sf"/>
</dbReference>
<keyword evidence="9" id="KW-1185">Reference proteome</keyword>
<reference evidence="8 9" key="1">
    <citation type="submission" date="2018-04" db="EMBL/GenBank/DDBJ databases">
        <title>The genome of golden apple snail Pomacea canaliculata provides insight into stress tolerance and invasive adaptation.</title>
        <authorList>
            <person name="Liu C."/>
            <person name="Liu B."/>
            <person name="Ren Y."/>
            <person name="Zhang Y."/>
            <person name="Wang H."/>
            <person name="Li S."/>
            <person name="Jiang F."/>
            <person name="Yin L."/>
            <person name="Zhang G."/>
            <person name="Qian W."/>
            <person name="Fan W."/>
        </authorList>
    </citation>
    <scope>NUCLEOTIDE SEQUENCE [LARGE SCALE GENOMIC DNA]</scope>
    <source>
        <strain evidence="8">SZHN2017</strain>
        <tissue evidence="8">Muscle</tissue>
    </source>
</reference>
<evidence type="ECO:0000259" key="7">
    <source>
        <dbReference type="SMART" id="SM00645"/>
    </source>
</evidence>
<protein>
    <recommendedName>
        <fullName evidence="7">Peptidase C1A papain C-terminal domain-containing protein</fullName>
    </recommendedName>
</protein>
<evidence type="ECO:0000256" key="5">
    <source>
        <dbReference type="ARBA" id="ARBA00023157"/>
    </source>
</evidence>
<dbReference type="Gene3D" id="3.90.70.10">
    <property type="entry name" value="Cysteine proteinases"/>
    <property type="match status" value="1"/>
</dbReference>
<organism evidence="8 9">
    <name type="scientific">Pomacea canaliculata</name>
    <name type="common">Golden apple snail</name>
    <dbReference type="NCBI Taxonomy" id="400727"/>
    <lineage>
        <taxon>Eukaryota</taxon>
        <taxon>Metazoa</taxon>
        <taxon>Spiralia</taxon>
        <taxon>Lophotrochozoa</taxon>
        <taxon>Mollusca</taxon>
        <taxon>Gastropoda</taxon>
        <taxon>Caenogastropoda</taxon>
        <taxon>Architaenioglossa</taxon>
        <taxon>Ampullarioidea</taxon>
        <taxon>Ampullariidae</taxon>
        <taxon>Pomacea</taxon>
    </lineage>
</organism>
<comment type="caution">
    <text evidence="8">The sequence shown here is derived from an EMBL/GenBank/DDBJ whole genome shotgun (WGS) entry which is preliminary data.</text>
</comment>
<dbReference type="Proteomes" id="UP000245119">
    <property type="component" value="Linkage Group LG2"/>
</dbReference>
<dbReference type="AlphaFoldDB" id="A0A2T7PSK5"/>
<evidence type="ECO:0000256" key="6">
    <source>
        <dbReference type="SAM" id="MobiDB-lite"/>
    </source>
</evidence>
<evidence type="ECO:0000256" key="2">
    <source>
        <dbReference type="ARBA" id="ARBA00022670"/>
    </source>
</evidence>
<feature type="compositionally biased region" description="Polar residues" evidence="6">
    <location>
        <begin position="258"/>
        <end position="268"/>
    </location>
</feature>
<keyword evidence="3" id="KW-0378">Hydrolase</keyword>
<dbReference type="EMBL" id="PZQS01000002">
    <property type="protein sequence ID" value="PVD36394.1"/>
    <property type="molecule type" value="Genomic_DNA"/>
</dbReference>